<gene>
    <name evidence="1" type="ORF">FCN80_08475</name>
</gene>
<evidence type="ECO:0000313" key="2">
    <source>
        <dbReference type="Proteomes" id="UP000305202"/>
    </source>
</evidence>
<dbReference type="Pfam" id="PF11225">
    <property type="entry name" value="DUF3024"/>
    <property type="match status" value="1"/>
</dbReference>
<evidence type="ECO:0000313" key="1">
    <source>
        <dbReference type="EMBL" id="TKI06971.1"/>
    </source>
</evidence>
<dbReference type="EMBL" id="SZPQ01000009">
    <property type="protein sequence ID" value="TKI06971.1"/>
    <property type="molecule type" value="Genomic_DNA"/>
</dbReference>
<protein>
    <submittedName>
        <fullName evidence="1">DUF3024 domain-containing protein</fullName>
    </submittedName>
</protein>
<organism evidence="1 2">
    <name type="scientific">Martelella alba</name>
    <dbReference type="NCBI Taxonomy" id="2590451"/>
    <lineage>
        <taxon>Bacteria</taxon>
        <taxon>Pseudomonadati</taxon>
        <taxon>Pseudomonadota</taxon>
        <taxon>Alphaproteobacteria</taxon>
        <taxon>Hyphomicrobiales</taxon>
        <taxon>Aurantimonadaceae</taxon>
        <taxon>Martelella</taxon>
    </lineage>
</organism>
<sequence length="127" mass="14400">MAMALSESEYQSVRVELTRFLQSRLGRSDKGGDGELLYQITGQSVCLFALRQNAQGEPGEKAPLAVAKINFLRPSGVWKLFWMNDALRWHAYEGGTVKSLGKALEIIEADERGRFWRKRPPSHRQAH</sequence>
<reference evidence="1 2" key="1">
    <citation type="submission" date="2019-04" db="EMBL/GenBank/DDBJ databases">
        <authorList>
            <person name="Li M."/>
            <person name="Gao C."/>
        </authorList>
    </citation>
    <scope>NUCLEOTIDE SEQUENCE [LARGE SCALE GENOMIC DNA]</scope>
    <source>
        <strain evidence="1 2">BGMRC 2031</strain>
    </source>
</reference>
<proteinExistence type="predicted"/>
<comment type="caution">
    <text evidence="1">The sequence shown here is derived from an EMBL/GenBank/DDBJ whole genome shotgun (WGS) entry which is preliminary data.</text>
</comment>
<dbReference type="Proteomes" id="UP000305202">
    <property type="component" value="Unassembled WGS sequence"/>
</dbReference>
<name>A0ABY2SP94_9HYPH</name>
<accession>A0ABY2SP94</accession>
<dbReference type="InterPro" id="IPR021388">
    <property type="entry name" value="DUF3024"/>
</dbReference>
<keyword evidence="2" id="KW-1185">Reference proteome</keyword>